<evidence type="ECO:0000256" key="1">
    <source>
        <dbReference type="SAM" id="MobiDB-lite"/>
    </source>
</evidence>
<gene>
    <name evidence="2" type="ORF">AAFH96_02085</name>
</gene>
<name>A0ABV5CIR7_9ACTN</name>
<dbReference type="PANTHER" id="PTHR46865:SF2">
    <property type="entry name" value="MONOOXYGENASE"/>
    <property type="match status" value="1"/>
</dbReference>
<feature type="compositionally biased region" description="Basic and acidic residues" evidence="1">
    <location>
        <begin position="112"/>
        <end position="122"/>
    </location>
</feature>
<protein>
    <recommendedName>
        <fullName evidence="4">FAD-binding domain-containing protein</fullName>
    </recommendedName>
</protein>
<comment type="caution">
    <text evidence="2">The sequence shown here is derived from an EMBL/GenBank/DDBJ whole genome shotgun (WGS) entry which is preliminary data.</text>
</comment>
<accession>A0ABV5CIR7</accession>
<sequence length="133" mass="14207">MDTWSRGRVTLVGDAGYSPGPAVGGGTALAVLGGYVLANELALAGGDHHAAFRGYEQVMREPVERGRRVGPSTLRQLVPGTRFAARTTPQLMRLFTRLPRRAARTLSALQGADRRTLDDHSSTRQPTRSGGPA</sequence>
<evidence type="ECO:0000313" key="2">
    <source>
        <dbReference type="EMBL" id="MFB6391895.1"/>
    </source>
</evidence>
<dbReference type="EMBL" id="JBCGDC010000004">
    <property type="protein sequence ID" value="MFB6391895.1"/>
    <property type="molecule type" value="Genomic_DNA"/>
</dbReference>
<feature type="region of interest" description="Disordered" evidence="1">
    <location>
        <begin position="105"/>
        <end position="133"/>
    </location>
</feature>
<dbReference type="PANTHER" id="PTHR46865">
    <property type="entry name" value="OXIDOREDUCTASE-RELATED"/>
    <property type="match status" value="1"/>
</dbReference>
<proteinExistence type="predicted"/>
<dbReference type="InterPro" id="IPR051704">
    <property type="entry name" value="FAD_aromatic-hydroxylase"/>
</dbReference>
<feature type="compositionally biased region" description="Polar residues" evidence="1">
    <location>
        <begin position="123"/>
        <end position="133"/>
    </location>
</feature>
<organism evidence="2 3">
    <name type="scientific">Polymorphospora lycopeni</name>
    <dbReference type="NCBI Taxonomy" id="3140240"/>
    <lineage>
        <taxon>Bacteria</taxon>
        <taxon>Bacillati</taxon>
        <taxon>Actinomycetota</taxon>
        <taxon>Actinomycetes</taxon>
        <taxon>Micromonosporales</taxon>
        <taxon>Micromonosporaceae</taxon>
        <taxon>Polymorphospora</taxon>
    </lineage>
</organism>
<evidence type="ECO:0000313" key="3">
    <source>
        <dbReference type="Proteomes" id="UP001582793"/>
    </source>
</evidence>
<evidence type="ECO:0008006" key="4">
    <source>
        <dbReference type="Google" id="ProtNLM"/>
    </source>
</evidence>
<dbReference type="RefSeq" id="WP_375732803.1">
    <property type="nucleotide sequence ID" value="NZ_JBCGDC010000004.1"/>
</dbReference>
<reference evidence="2 3" key="1">
    <citation type="submission" date="2024-04" db="EMBL/GenBank/DDBJ databases">
        <title>Polymorphospora sp. isolated from Baiyangdian Lake in Xiong'an New Area.</title>
        <authorList>
            <person name="Zhang X."/>
            <person name="Liu J."/>
        </authorList>
    </citation>
    <scope>NUCLEOTIDE SEQUENCE [LARGE SCALE GENOMIC DNA]</scope>
    <source>
        <strain evidence="2 3">2-325</strain>
    </source>
</reference>
<keyword evidence="3" id="KW-1185">Reference proteome</keyword>
<dbReference type="Proteomes" id="UP001582793">
    <property type="component" value="Unassembled WGS sequence"/>
</dbReference>
<dbReference type="SUPFAM" id="SSF51905">
    <property type="entry name" value="FAD/NAD(P)-binding domain"/>
    <property type="match status" value="1"/>
</dbReference>
<dbReference type="InterPro" id="IPR036188">
    <property type="entry name" value="FAD/NAD-bd_sf"/>
</dbReference>
<dbReference type="Gene3D" id="3.50.50.60">
    <property type="entry name" value="FAD/NAD(P)-binding domain"/>
    <property type="match status" value="1"/>
</dbReference>